<accession>A0A4R5B124</accession>
<dbReference type="Gene3D" id="3.30.2310.20">
    <property type="entry name" value="RelE-like"/>
    <property type="match status" value="1"/>
</dbReference>
<dbReference type="AlphaFoldDB" id="A0A4R5B124"/>
<sequence>MAIKTVVWTDTAARQRRKILKYWTKRNKSSAYSIKLIHEISANIQYILKNPEASTATNLIDIRTSTLGNYNIFYKTTKKNLIVVAFWDNRQNPKKLLQLLKK</sequence>
<organism evidence="2 3">
    <name type="scientific">Flavobacterium caseinilyticum</name>
    <dbReference type="NCBI Taxonomy" id="2541732"/>
    <lineage>
        <taxon>Bacteria</taxon>
        <taxon>Pseudomonadati</taxon>
        <taxon>Bacteroidota</taxon>
        <taxon>Flavobacteriia</taxon>
        <taxon>Flavobacteriales</taxon>
        <taxon>Flavobacteriaceae</taxon>
        <taxon>Flavobacterium</taxon>
    </lineage>
</organism>
<evidence type="ECO:0000256" key="1">
    <source>
        <dbReference type="ARBA" id="ARBA00022649"/>
    </source>
</evidence>
<evidence type="ECO:0000313" key="3">
    <source>
        <dbReference type="Proteomes" id="UP000295278"/>
    </source>
</evidence>
<proteinExistence type="predicted"/>
<comment type="caution">
    <text evidence="2">The sequence shown here is derived from an EMBL/GenBank/DDBJ whole genome shotgun (WGS) entry which is preliminary data.</text>
</comment>
<dbReference type="Proteomes" id="UP000295278">
    <property type="component" value="Unassembled WGS sequence"/>
</dbReference>
<gene>
    <name evidence="2" type="ORF">E0F89_03965</name>
</gene>
<dbReference type="Pfam" id="PF05016">
    <property type="entry name" value="ParE_toxin"/>
    <property type="match status" value="1"/>
</dbReference>
<keyword evidence="3" id="KW-1185">Reference proteome</keyword>
<keyword evidence="1" id="KW-1277">Toxin-antitoxin system</keyword>
<dbReference type="EMBL" id="SMFM01000001">
    <property type="protein sequence ID" value="TDD78795.1"/>
    <property type="molecule type" value="Genomic_DNA"/>
</dbReference>
<dbReference type="OrthoDB" id="1098070at2"/>
<evidence type="ECO:0000313" key="2">
    <source>
        <dbReference type="EMBL" id="TDD78795.1"/>
    </source>
</evidence>
<dbReference type="InterPro" id="IPR035093">
    <property type="entry name" value="RelE/ParE_toxin_dom_sf"/>
</dbReference>
<protein>
    <submittedName>
        <fullName evidence="2">Type II toxin-antitoxin system RelE/ParE family toxin</fullName>
    </submittedName>
</protein>
<reference evidence="2 3" key="1">
    <citation type="submission" date="2019-03" db="EMBL/GenBank/DDBJ databases">
        <title>Flavobacterium AT-3-2 sp. nov., isolated from arctic soil.</title>
        <authorList>
            <person name="Chaudhary D.K."/>
        </authorList>
    </citation>
    <scope>NUCLEOTIDE SEQUENCE [LARGE SCALE GENOMIC DNA]</scope>
    <source>
        <strain evidence="2 3">AT-3-2</strain>
    </source>
</reference>
<dbReference type="RefSeq" id="WP_131908542.1">
    <property type="nucleotide sequence ID" value="NZ_SMFM01000001.1"/>
</dbReference>
<dbReference type="InterPro" id="IPR007712">
    <property type="entry name" value="RelE/ParE_toxin"/>
</dbReference>
<name>A0A4R5B124_9FLAO</name>